<dbReference type="GO" id="GO:0034639">
    <property type="term" value="F:L-amino acid efflux transmembrane transporter activity"/>
    <property type="evidence" value="ECO:0007669"/>
    <property type="project" value="InterPro"/>
</dbReference>
<name>A0A081NJP4_9GAMM</name>
<evidence type="ECO:0000256" key="1">
    <source>
        <dbReference type="ARBA" id="ARBA00022448"/>
    </source>
</evidence>
<keyword evidence="10" id="KW-1185">Reference proteome</keyword>
<gene>
    <name evidence="9" type="ORF">GZ78_00625</name>
</gene>
<keyword evidence="2" id="KW-1003">Cell membrane</keyword>
<dbReference type="AlphaFoldDB" id="A0A081NJP4"/>
<accession>A0A081NJP4</accession>
<evidence type="ECO:0000256" key="5">
    <source>
        <dbReference type="ARBA" id="ARBA00022970"/>
    </source>
</evidence>
<keyword evidence="7 8" id="KW-0472">Membrane</keyword>
<dbReference type="Pfam" id="PF06610">
    <property type="entry name" value="AlaE"/>
    <property type="match status" value="1"/>
</dbReference>
<evidence type="ECO:0000256" key="4">
    <source>
        <dbReference type="ARBA" id="ARBA00022692"/>
    </source>
</evidence>
<dbReference type="STRING" id="1137799.GZ78_00625"/>
<keyword evidence="3" id="KW-0997">Cell inner membrane</keyword>
<dbReference type="RefSeq" id="WP_034831943.1">
    <property type="nucleotide sequence ID" value="NZ_JOKH01000001.1"/>
</dbReference>
<evidence type="ECO:0000256" key="6">
    <source>
        <dbReference type="ARBA" id="ARBA00022989"/>
    </source>
</evidence>
<sequence>MSIKRETLADTFALISFGLVVGMLVEILVAGLSIEQSLQSRLMSIPVNMLIARPYGMYRDWAMSFSHLFGSRKVGDTVLDTVAFVSFQIPVYAALIATTGATVEQVITASLGQIGALMLMARPYGVYMQLCRNWFVSGSMRAA</sequence>
<evidence type="ECO:0000313" key="10">
    <source>
        <dbReference type="Proteomes" id="UP000028073"/>
    </source>
</evidence>
<keyword evidence="6 8" id="KW-1133">Transmembrane helix</keyword>
<protein>
    <recommendedName>
        <fullName evidence="11">L-alanine exporter AlaE</fullName>
    </recommendedName>
</protein>
<evidence type="ECO:0008006" key="11">
    <source>
        <dbReference type="Google" id="ProtNLM"/>
    </source>
</evidence>
<evidence type="ECO:0000256" key="3">
    <source>
        <dbReference type="ARBA" id="ARBA00022519"/>
    </source>
</evidence>
<organism evidence="9 10">
    <name type="scientific">Endozoicomonas numazuensis</name>
    <dbReference type="NCBI Taxonomy" id="1137799"/>
    <lineage>
        <taxon>Bacteria</taxon>
        <taxon>Pseudomonadati</taxon>
        <taxon>Pseudomonadota</taxon>
        <taxon>Gammaproteobacteria</taxon>
        <taxon>Oceanospirillales</taxon>
        <taxon>Endozoicomonadaceae</taxon>
        <taxon>Endozoicomonas</taxon>
    </lineage>
</organism>
<keyword evidence="1" id="KW-0813">Transport</keyword>
<dbReference type="InterPro" id="IPR010574">
    <property type="entry name" value="Ala_export_AlaE"/>
</dbReference>
<keyword evidence="4 8" id="KW-0812">Transmembrane</keyword>
<dbReference type="Proteomes" id="UP000028073">
    <property type="component" value="Unassembled WGS sequence"/>
</dbReference>
<dbReference type="GO" id="GO:0016020">
    <property type="term" value="C:membrane"/>
    <property type="evidence" value="ECO:0007669"/>
    <property type="project" value="InterPro"/>
</dbReference>
<dbReference type="EMBL" id="JOKH01000001">
    <property type="protein sequence ID" value="KEQ18667.1"/>
    <property type="molecule type" value="Genomic_DNA"/>
</dbReference>
<evidence type="ECO:0000256" key="2">
    <source>
        <dbReference type="ARBA" id="ARBA00022475"/>
    </source>
</evidence>
<proteinExistence type="predicted"/>
<dbReference type="eggNOG" id="ENOG502ZRFS">
    <property type="taxonomic scope" value="Bacteria"/>
</dbReference>
<dbReference type="OrthoDB" id="9006207at2"/>
<evidence type="ECO:0000256" key="8">
    <source>
        <dbReference type="SAM" id="Phobius"/>
    </source>
</evidence>
<reference evidence="9 10" key="1">
    <citation type="submission" date="2014-06" db="EMBL/GenBank/DDBJ databases">
        <title>Whole Genome Sequences of Three Symbiotic Endozoicomonas Bacteria.</title>
        <authorList>
            <person name="Neave M.J."/>
            <person name="Apprill A."/>
            <person name="Voolstra C.R."/>
        </authorList>
    </citation>
    <scope>NUCLEOTIDE SEQUENCE [LARGE SCALE GENOMIC DNA]</scope>
    <source>
        <strain evidence="9 10">DSM 25634</strain>
    </source>
</reference>
<evidence type="ECO:0000256" key="7">
    <source>
        <dbReference type="ARBA" id="ARBA00023136"/>
    </source>
</evidence>
<evidence type="ECO:0000313" key="9">
    <source>
        <dbReference type="EMBL" id="KEQ18667.1"/>
    </source>
</evidence>
<comment type="caution">
    <text evidence="9">The sequence shown here is derived from an EMBL/GenBank/DDBJ whole genome shotgun (WGS) entry which is preliminary data.</text>
</comment>
<feature type="transmembrane region" description="Helical" evidence="8">
    <location>
        <begin position="12"/>
        <end position="34"/>
    </location>
</feature>
<keyword evidence="5" id="KW-0029">Amino-acid transport</keyword>